<proteinExistence type="predicted"/>
<organism evidence="1 2">
    <name type="scientific">Acetobacter pasteurianus NBRC 3278</name>
    <dbReference type="NCBI Taxonomy" id="1226660"/>
    <lineage>
        <taxon>Bacteria</taxon>
        <taxon>Pseudomonadati</taxon>
        <taxon>Pseudomonadota</taxon>
        <taxon>Alphaproteobacteria</taxon>
        <taxon>Acetobacterales</taxon>
        <taxon>Acetobacteraceae</taxon>
        <taxon>Acetobacter</taxon>
    </lineage>
</organism>
<gene>
    <name evidence="1" type="ORF">NBRC3278_2802</name>
</gene>
<reference evidence="1 2" key="1">
    <citation type="submission" date="2016-06" db="EMBL/GenBank/DDBJ databases">
        <title>Acetobacter pasteurianus NBRC 3278 whole genome sequencing project.</title>
        <authorList>
            <person name="Matsutani M."/>
            <person name="Shiwa Y."/>
            <person name="Okamoto-Kainuma A."/>
            <person name="Ishikawa M."/>
            <person name="Koizumi Y."/>
            <person name="Yoshikawa H."/>
            <person name="Yakushi T."/>
            <person name="Matsushita K."/>
        </authorList>
    </citation>
    <scope>NUCLEOTIDE SEQUENCE [LARGE SCALE GENOMIC DNA]</scope>
    <source>
        <strain evidence="1 2">NBRC 3278</strain>
    </source>
</reference>
<protein>
    <submittedName>
        <fullName evidence="1">Uncharacterized protein</fullName>
    </submittedName>
</protein>
<sequence length="109" mass="12324">MKNYPSQKIAMALEVRSPLPEHGYTWKMSDGNGLVSVNFDKCADFFDFFRQNRNKNGIPTIESGDILICEVDIYQSISVDDKKRQTLNKSLHVTGVSAISNKMVWLLPA</sequence>
<accession>A0A401X7R9</accession>
<name>A0A401X7R9_ACEPA</name>
<evidence type="ECO:0000313" key="1">
    <source>
        <dbReference type="EMBL" id="GCD63709.1"/>
    </source>
</evidence>
<keyword evidence="2" id="KW-1185">Reference proteome</keyword>
<dbReference type="Proteomes" id="UP000287385">
    <property type="component" value="Unassembled WGS sequence"/>
</dbReference>
<dbReference type="AlphaFoldDB" id="A0A401X7R9"/>
<dbReference type="EMBL" id="BDEV01000119">
    <property type="protein sequence ID" value="GCD63709.1"/>
    <property type="molecule type" value="Genomic_DNA"/>
</dbReference>
<dbReference type="RefSeq" id="WP_124297621.1">
    <property type="nucleotide sequence ID" value="NZ_BDEV01000119.1"/>
</dbReference>
<evidence type="ECO:0000313" key="2">
    <source>
        <dbReference type="Proteomes" id="UP000287385"/>
    </source>
</evidence>
<comment type="caution">
    <text evidence="1">The sequence shown here is derived from an EMBL/GenBank/DDBJ whole genome shotgun (WGS) entry which is preliminary data.</text>
</comment>